<keyword evidence="3" id="KW-1185">Reference proteome</keyword>
<feature type="region of interest" description="Disordered" evidence="1">
    <location>
        <begin position="1"/>
        <end position="24"/>
    </location>
</feature>
<name>A0A0C2YSB3_9AGAM</name>
<sequence>MNKHPTEYQLPGCRRTDEDTGTKCDPPVAYTQRGRCVYWLQEEQAELLQEQLEER</sequence>
<proteinExistence type="predicted"/>
<protein>
    <submittedName>
        <fullName evidence="2">Uncharacterized protein</fullName>
    </submittedName>
</protein>
<dbReference type="EMBL" id="KN822206">
    <property type="protein sequence ID" value="KIM52588.1"/>
    <property type="molecule type" value="Genomic_DNA"/>
</dbReference>
<dbReference type="Proteomes" id="UP000053989">
    <property type="component" value="Unassembled WGS sequence"/>
</dbReference>
<reference evidence="3" key="2">
    <citation type="submission" date="2015-01" db="EMBL/GenBank/DDBJ databases">
        <title>Evolutionary Origins and Diversification of the Mycorrhizal Mutualists.</title>
        <authorList>
            <consortium name="DOE Joint Genome Institute"/>
            <consortium name="Mycorrhizal Genomics Consortium"/>
            <person name="Kohler A."/>
            <person name="Kuo A."/>
            <person name="Nagy L.G."/>
            <person name="Floudas D."/>
            <person name="Copeland A."/>
            <person name="Barry K.W."/>
            <person name="Cichocki N."/>
            <person name="Veneault-Fourrey C."/>
            <person name="LaButti K."/>
            <person name="Lindquist E.A."/>
            <person name="Lipzen A."/>
            <person name="Lundell T."/>
            <person name="Morin E."/>
            <person name="Murat C."/>
            <person name="Riley R."/>
            <person name="Ohm R."/>
            <person name="Sun H."/>
            <person name="Tunlid A."/>
            <person name="Henrissat B."/>
            <person name="Grigoriev I.V."/>
            <person name="Hibbett D.S."/>
            <person name="Martin F."/>
        </authorList>
    </citation>
    <scope>NUCLEOTIDE SEQUENCE [LARGE SCALE GENOMIC DNA]</scope>
    <source>
        <strain evidence="3">Foug A</strain>
    </source>
</reference>
<dbReference type="AlphaFoldDB" id="A0A0C2YSB3"/>
<organism evidence="2 3">
    <name type="scientific">Scleroderma citrinum Foug A</name>
    <dbReference type="NCBI Taxonomy" id="1036808"/>
    <lineage>
        <taxon>Eukaryota</taxon>
        <taxon>Fungi</taxon>
        <taxon>Dikarya</taxon>
        <taxon>Basidiomycota</taxon>
        <taxon>Agaricomycotina</taxon>
        <taxon>Agaricomycetes</taxon>
        <taxon>Agaricomycetidae</taxon>
        <taxon>Boletales</taxon>
        <taxon>Sclerodermatineae</taxon>
        <taxon>Sclerodermataceae</taxon>
        <taxon>Scleroderma</taxon>
    </lineage>
</organism>
<gene>
    <name evidence="2" type="ORF">SCLCIDRAFT_1223603</name>
</gene>
<evidence type="ECO:0000313" key="2">
    <source>
        <dbReference type="EMBL" id="KIM52588.1"/>
    </source>
</evidence>
<reference evidence="2 3" key="1">
    <citation type="submission" date="2014-04" db="EMBL/GenBank/DDBJ databases">
        <authorList>
            <consortium name="DOE Joint Genome Institute"/>
            <person name="Kuo A."/>
            <person name="Kohler A."/>
            <person name="Nagy L.G."/>
            <person name="Floudas D."/>
            <person name="Copeland A."/>
            <person name="Barry K.W."/>
            <person name="Cichocki N."/>
            <person name="Veneault-Fourrey C."/>
            <person name="LaButti K."/>
            <person name="Lindquist E.A."/>
            <person name="Lipzen A."/>
            <person name="Lundell T."/>
            <person name="Morin E."/>
            <person name="Murat C."/>
            <person name="Sun H."/>
            <person name="Tunlid A."/>
            <person name="Henrissat B."/>
            <person name="Grigoriev I.V."/>
            <person name="Hibbett D.S."/>
            <person name="Martin F."/>
            <person name="Nordberg H.P."/>
            <person name="Cantor M.N."/>
            <person name="Hua S.X."/>
        </authorList>
    </citation>
    <scope>NUCLEOTIDE SEQUENCE [LARGE SCALE GENOMIC DNA]</scope>
    <source>
        <strain evidence="2 3">Foug A</strain>
    </source>
</reference>
<dbReference type="InParanoid" id="A0A0C2YSB3"/>
<evidence type="ECO:0000256" key="1">
    <source>
        <dbReference type="SAM" id="MobiDB-lite"/>
    </source>
</evidence>
<evidence type="ECO:0000313" key="3">
    <source>
        <dbReference type="Proteomes" id="UP000053989"/>
    </source>
</evidence>
<accession>A0A0C2YSB3</accession>
<dbReference type="HOGENOM" id="CLU_3033701_0_0_1"/>